<accession>A0A511AXW4</accession>
<keyword evidence="2" id="KW-1185">Reference proteome</keyword>
<gene>
    <name evidence="1" type="ORF">GWA01_08190</name>
</gene>
<dbReference type="AlphaFoldDB" id="A0A511AXW4"/>
<dbReference type="EMBL" id="BJUZ01000001">
    <property type="protein sequence ID" value="GEK93049.1"/>
    <property type="molecule type" value="Genomic_DNA"/>
</dbReference>
<comment type="caution">
    <text evidence="1">The sequence shown here is derived from an EMBL/GenBank/DDBJ whole genome shotgun (WGS) entry which is preliminary data.</text>
</comment>
<name>A0A511AXW4_9PROT</name>
<reference evidence="1 2" key="1">
    <citation type="submission" date="2019-07" db="EMBL/GenBank/DDBJ databases">
        <title>Whole genome shotgun sequence of Gluconobacter wancherniae NBRC 103581.</title>
        <authorList>
            <person name="Hosoyama A."/>
            <person name="Uohara A."/>
            <person name="Ohji S."/>
            <person name="Ichikawa N."/>
        </authorList>
    </citation>
    <scope>NUCLEOTIDE SEQUENCE [LARGE SCALE GENOMIC DNA]</scope>
    <source>
        <strain evidence="1 2">NBRC 103581</strain>
    </source>
</reference>
<evidence type="ECO:0000313" key="2">
    <source>
        <dbReference type="Proteomes" id="UP000321230"/>
    </source>
</evidence>
<organism evidence="1 2">
    <name type="scientific">Gluconobacter wancherniae NBRC 103581</name>
    <dbReference type="NCBI Taxonomy" id="656744"/>
    <lineage>
        <taxon>Bacteria</taxon>
        <taxon>Pseudomonadati</taxon>
        <taxon>Pseudomonadota</taxon>
        <taxon>Alphaproteobacteria</taxon>
        <taxon>Acetobacterales</taxon>
        <taxon>Acetobacteraceae</taxon>
        <taxon>Gluconobacter</taxon>
    </lineage>
</organism>
<sequence length="70" mass="7777">MGYCLIDTVTEYENEAAVGRAITTNITPVMKFFSPPNYGSNATLSASNGSQTSISERKIPFMHPIHEFYE</sequence>
<proteinExistence type="predicted"/>
<protein>
    <submittedName>
        <fullName evidence="1">Uncharacterized protein</fullName>
    </submittedName>
</protein>
<evidence type="ECO:0000313" key="1">
    <source>
        <dbReference type="EMBL" id="GEK93049.1"/>
    </source>
</evidence>
<dbReference type="Proteomes" id="UP000321230">
    <property type="component" value="Unassembled WGS sequence"/>
</dbReference>